<evidence type="ECO:0000256" key="4">
    <source>
        <dbReference type="PIRNR" id="PIRNR006078"/>
    </source>
</evidence>
<keyword evidence="3 4" id="KW-0418">Kinase</keyword>
<keyword evidence="2 4" id="KW-0808">Transferase</keyword>
<dbReference type="InterPro" id="IPR018197">
    <property type="entry name" value="Glycerate_kinase_RE-like"/>
</dbReference>
<dbReference type="RefSeq" id="WP_270879079.1">
    <property type="nucleotide sequence ID" value="NZ_JAQFVF010000023.1"/>
</dbReference>
<proteinExistence type="inferred from homology"/>
<evidence type="ECO:0000256" key="3">
    <source>
        <dbReference type="ARBA" id="ARBA00022777"/>
    </source>
</evidence>
<organism evidence="5 6">
    <name type="scientific">Paenibacillus aestuarii</name>
    <dbReference type="NCBI Taxonomy" id="516965"/>
    <lineage>
        <taxon>Bacteria</taxon>
        <taxon>Bacillati</taxon>
        <taxon>Bacillota</taxon>
        <taxon>Bacilli</taxon>
        <taxon>Bacillales</taxon>
        <taxon>Paenibacillaceae</taxon>
        <taxon>Paenibacillus</taxon>
    </lineage>
</organism>
<dbReference type="InterPro" id="IPR036129">
    <property type="entry name" value="Glycerate_kinase_sf"/>
</dbReference>
<dbReference type="PANTHER" id="PTHR21599:SF0">
    <property type="entry name" value="GLYCERATE KINASE"/>
    <property type="match status" value="1"/>
</dbReference>
<dbReference type="Proteomes" id="UP001596044">
    <property type="component" value="Unassembled WGS sequence"/>
</dbReference>
<reference evidence="6" key="1">
    <citation type="journal article" date="2019" name="Int. J. Syst. Evol. Microbiol.">
        <title>The Global Catalogue of Microorganisms (GCM) 10K type strain sequencing project: providing services to taxonomists for standard genome sequencing and annotation.</title>
        <authorList>
            <consortium name="The Broad Institute Genomics Platform"/>
            <consortium name="The Broad Institute Genome Sequencing Center for Infectious Disease"/>
            <person name="Wu L."/>
            <person name="Ma J."/>
        </authorList>
    </citation>
    <scope>NUCLEOTIDE SEQUENCE [LARGE SCALE GENOMIC DNA]</scope>
    <source>
        <strain evidence="6">KACC 11904</strain>
    </source>
</reference>
<keyword evidence="6" id="KW-1185">Reference proteome</keyword>
<gene>
    <name evidence="5" type="ORF">ACFPOG_31885</name>
</gene>
<evidence type="ECO:0000313" key="6">
    <source>
        <dbReference type="Proteomes" id="UP001596044"/>
    </source>
</evidence>
<evidence type="ECO:0000256" key="2">
    <source>
        <dbReference type="ARBA" id="ARBA00022679"/>
    </source>
</evidence>
<comment type="similarity">
    <text evidence="1 4">Belongs to the glycerate kinase type-1 family.</text>
</comment>
<evidence type="ECO:0000313" key="5">
    <source>
        <dbReference type="EMBL" id="MFC5452812.1"/>
    </source>
</evidence>
<dbReference type="PANTHER" id="PTHR21599">
    <property type="entry name" value="GLYCERATE KINASE"/>
    <property type="match status" value="1"/>
</dbReference>
<dbReference type="GO" id="GO:0016301">
    <property type="term" value="F:kinase activity"/>
    <property type="evidence" value="ECO:0007669"/>
    <property type="project" value="UniProtKB-KW"/>
</dbReference>
<dbReference type="InterPro" id="IPR018193">
    <property type="entry name" value="Glyc_kinase_flavodox-like_fold"/>
</dbReference>
<dbReference type="Gene3D" id="3.90.1510.10">
    <property type="entry name" value="Glycerate kinase, domain 2"/>
    <property type="match status" value="1"/>
</dbReference>
<comment type="caution">
    <text evidence="5">The sequence shown here is derived from an EMBL/GenBank/DDBJ whole genome shotgun (WGS) entry which is preliminary data.</text>
</comment>
<dbReference type="NCBIfam" id="TIGR00045">
    <property type="entry name" value="glycerate kinase"/>
    <property type="match status" value="1"/>
</dbReference>
<name>A0ABW0KJL7_9BACL</name>
<sequence>MKVVISPDSFKGSMSTMSAAEQIEAGILAVFPTAQTVMIPMADGGEGTAETYRMIAGGEMIWHEVKDPGNRDILASYCWIEKERTAVIETAAASGLTLLKEAERKPDGLSTFGTGQLIRLALDRGAKRIIIGLGGSATIDAGLGCLQALGLQCFDRDGKGLNGGVIELGAIASMDASPLDPRLSQIELIIASDVKNPLLGSEGAVHIFGPQKGLKPDETDNFERQMSRIAELVVQESGQDMRTSPGAGAAGGLGFALQSFFPNLSLMSGFELIAQLSGLEQQIAAADLVITGEGKFDGQSMYGKAPIGISRLAKQHDVPVVVFTGRFEGTEQSIRQEGVHAVVPIVDKIMALDESMDQGEVLLKQAVIRFFETMRLAGHLTARGVKL</sequence>
<dbReference type="EMBL" id="JBHSMJ010000065">
    <property type="protein sequence ID" value="MFC5452812.1"/>
    <property type="molecule type" value="Genomic_DNA"/>
</dbReference>
<dbReference type="Pfam" id="PF02595">
    <property type="entry name" value="Gly_kinase"/>
    <property type="match status" value="1"/>
</dbReference>
<dbReference type="Gene3D" id="3.40.50.10350">
    <property type="entry name" value="Glycerate kinase, domain 1"/>
    <property type="match status" value="1"/>
</dbReference>
<accession>A0ABW0KJL7</accession>
<evidence type="ECO:0000256" key="1">
    <source>
        <dbReference type="ARBA" id="ARBA00006284"/>
    </source>
</evidence>
<dbReference type="PIRSF" id="PIRSF006078">
    <property type="entry name" value="GlxK"/>
    <property type="match status" value="1"/>
</dbReference>
<protein>
    <submittedName>
        <fullName evidence="5">Glycerate kinase</fullName>
    </submittedName>
</protein>
<dbReference type="SUPFAM" id="SSF110738">
    <property type="entry name" value="Glycerate kinase I"/>
    <property type="match status" value="1"/>
</dbReference>
<dbReference type="InterPro" id="IPR004381">
    <property type="entry name" value="Glycerate_kinase"/>
</dbReference>